<reference evidence="1" key="1">
    <citation type="submission" date="2021-06" db="EMBL/GenBank/DDBJ databases">
        <authorList>
            <person name="Kallberg Y."/>
            <person name="Tangrot J."/>
            <person name="Rosling A."/>
        </authorList>
    </citation>
    <scope>NUCLEOTIDE SEQUENCE</scope>
    <source>
        <strain evidence="1">CL356</strain>
    </source>
</reference>
<comment type="caution">
    <text evidence="1">The sequence shown here is derived from an EMBL/GenBank/DDBJ whole genome shotgun (WGS) entry which is preliminary data.</text>
</comment>
<organism evidence="1 2">
    <name type="scientific">Acaulospora colombiana</name>
    <dbReference type="NCBI Taxonomy" id="27376"/>
    <lineage>
        <taxon>Eukaryota</taxon>
        <taxon>Fungi</taxon>
        <taxon>Fungi incertae sedis</taxon>
        <taxon>Mucoromycota</taxon>
        <taxon>Glomeromycotina</taxon>
        <taxon>Glomeromycetes</taxon>
        <taxon>Diversisporales</taxon>
        <taxon>Acaulosporaceae</taxon>
        <taxon>Acaulospora</taxon>
    </lineage>
</organism>
<proteinExistence type="predicted"/>
<gene>
    <name evidence="1" type="ORF">ACOLOM_LOCUS11607</name>
</gene>
<protein>
    <submittedName>
        <fullName evidence="1">7986_t:CDS:1</fullName>
    </submittedName>
</protein>
<name>A0ACA9PYI5_9GLOM</name>
<evidence type="ECO:0000313" key="2">
    <source>
        <dbReference type="Proteomes" id="UP000789525"/>
    </source>
</evidence>
<dbReference type="Proteomes" id="UP000789525">
    <property type="component" value="Unassembled WGS sequence"/>
</dbReference>
<sequence>RIASSNSKKAREGSPRYANTFLSARYPSRGIPSYFSNRIEVTVVGSSLGIVIDW</sequence>
<dbReference type="EMBL" id="CAJVPT010042672">
    <property type="protein sequence ID" value="CAG8730546.1"/>
    <property type="molecule type" value="Genomic_DNA"/>
</dbReference>
<feature type="non-terminal residue" evidence="1">
    <location>
        <position position="1"/>
    </location>
</feature>
<evidence type="ECO:0000313" key="1">
    <source>
        <dbReference type="EMBL" id="CAG8730546.1"/>
    </source>
</evidence>
<accession>A0ACA9PYI5</accession>
<keyword evidence="2" id="KW-1185">Reference proteome</keyword>